<reference evidence="1 2" key="1">
    <citation type="journal article" date="2021" name="Commun. Biol.">
        <title>The genome of Shorea leprosula (Dipterocarpaceae) highlights the ecological relevance of drought in aseasonal tropical rainforests.</title>
        <authorList>
            <person name="Ng K.K.S."/>
            <person name="Kobayashi M.J."/>
            <person name="Fawcett J.A."/>
            <person name="Hatakeyama M."/>
            <person name="Paape T."/>
            <person name="Ng C.H."/>
            <person name="Ang C.C."/>
            <person name="Tnah L.H."/>
            <person name="Lee C.T."/>
            <person name="Nishiyama T."/>
            <person name="Sese J."/>
            <person name="O'Brien M.J."/>
            <person name="Copetti D."/>
            <person name="Mohd Noor M.I."/>
            <person name="Ong R.C."/>
            <person name="Putra M."/>
            <person name="Sireger I.Z."/>
            <person name="Indrioko S."/>
            <person name="Kosugi Y."/>
            <person name="Izuno A."/>
            <person name="Isagi Y."/>
            <person name="Lee S.L."/>
            <person name="Shimizu K.K."/>
        </authorList>
    </citation>
    <scope>NUCLEOTIDE SEQUENCE [LARGE SCALE GENOMIC DNA]</scope>
    <source>
        <strain evidence="1">214</strain>
    </source>
</reference>
<organism evidence="1 2">
    <name type="scientific">Rubroshorea leprosula</name>
    <dbReference type="NCBI Taxonomy" id="152421"/>
    <lineage>
        <taxon>Eukaryota</taxon>
        <taxon>Viridiplantae</taxon>
        <taxon>Streptophyta</taxon>
        <taxon>Embryophyta</taxon>
        <taxon>Tracheophyta</taxon>
        <taxon>Spermatophyta</taxon>
        <taxon>Magnoliopsida</taxon>
        <taxon>eudicotyledons</taxon>
        <taxon>Gunneridae</taxon>
        <taxon>Pentapetalae</taxon>
        <taxon>rosids</taxon>
        <taxon>malvids</taxon>
        <taxon>Malvales</taxon>
        <taxon>Dipterocarpaceae</taxon>
        <taxon>Rubroshorea</taxon>
    </lineage>
</organism>
<protein>
    <submittedName>
        <fullName evidence="1">Uncharacterized protein</fullName>
    </submittedName>
</protein>
<name>A0AAV5MHT0_9ROSI</name>
<keyword evidence="2" id="KW-1185">Reference proteome</keyword>
<accession>A0AAV5MHT0</accession>
<proteinExistence type="predicted"/>
<dbReference type="AlphaFoldDB" id="A0AAV5MHT0"/>
<evidence type="ECO:0000313" key="2">
    <source>
        <dbReference type="Proteomes" id="UP001054252"/>
    </source>
</evidence>
<dbReference type="EMBL" id="BPVZ01000295">
    <property type="protein sequence ID" value="GKV49340.1"/>
    <property type="molecule type" value="Genomic_DNA"/>
</dbReference>
<sequence>MRKTVPWARSPFVTAPQAQFCCGCRATDRLPACVPTPTYRPLTLSSYFKESVLPCKIMN</sequence>
<gene>
    <name evidence="1" type="ORF">SLEP1_g56096</name>
</gene>
<evidence type="ECO:0000313" key="1">
    <source>
        <dbReference type="EMBL" id="GKV49340.1"/>
    </source>
</evidence>
<comment type="caution">
    <text evidence="1">The sequence shown here is derived from an EMBL/GenBank/DDBJ whole genome shotgun (WGS) entry which is preliminary data.</text>
</comment>
<dbReference type="Proteomes" id="UP001054252">
    <property type="component" value="Unassembled WGS sequence"/>
</dbReference>